<organism evidence="1 2">
    <name type="scientific">Chryseobacterium edaphi</name>
    <dbReference type="NCBI Taxonomy" id="2976532"/>
    <lineage>
        <taxon>Bacteria</taxon>
        <taxon>Pseudomonadati</taxon>
        <taxon>Bacteroidota</taxon>
        <taxon>Flavobacteriia</taxon>
        <taxon>Flavobacteriales</taxon>
        <taxon>Weeksellaceae</taxon>
        <taxon>Chryseobacterium group</taxon>
        <taxon>Chryseobacterium</taxon>
    </lineage>
</organism>
<reference evidence="2" key="1">
    <citation type="submission" date="2023-07" db="EMBL/GenBank/DDBJ databases">
        <title>Chryseobacterium sp. strain PBS4-4 Genome sequencing and assembly.</title>
        <authorList>
            <person name="Jung Y."/>
        </authorList>
    </citation>
    <scope>NUCLEOTIDE SEQUENCE [LARGE SCALE GENOMIC DNA]</scope>
    <source>
        <strain evidence="2">PBS4-4</strain>
    </source>
</reference>
<keyword evidence="2" id="KW-1185">Reference proteome</keyword>
<evidence type="ECO:0000313" key="1">
    <source>
        <dbReference type="EMBL" id="MCU7615668.1"/>
    </source>
</evidence>
<gene>
    <name evidence="1" type="ORF">NZ698_00540</name>
</gene>
<dbReference type="EMBL" id="JAOTEM010000001">
    <property type="protein sequence ID" value="MCU7615668.1"/>
    <property type="molecule type" value="Genomic_DNA"/>
</dbReference>
<comment type="caution">
    <text evidence="1">The sequence shown here is derived from an EMBL/GenBank/DDBJ whole genome shotgun (WGS) entry which is preliminary data.</text>
</comment>
<sequence length="162" mass="18590">MTTAEQLRRGFDSYARSMAPPVSNIARVKSVDEEEGTCILIDEDDQEFLDVRLKPVLSENKSFLQIPKVGTFVLAVRVEDDDDWMVIACDEVDKFLWIVGNTKLELTDKICMEANNQNLLSLMERLFTVLDRGYQTNTGVTIQLVLQPQFELIKQDFKKLLK</sequence>
<name>A0ABT2W179_9FLAO</name>
<accession>A0ABT2W179</accession>
<dbReference type="Proteomes" id="UP001208649">
    <property type="component" value="Unassembled WGS sequence"/>
</dbReference>
<proteinExistence type="predicted"/>
<protein>
    <submittedName>
        <fullName evidence="1">Uncharacterized protein</fullName>
    </submittedName>
</protein>
<evidence type="ECO:0000313" key="2">
    <source>
        <dbReference type="Proteomes" id="UP001208649"/>
    </source>
</evidence>
<dbReference type="RefSeq" id="WP_263000819.1">
    <property type="nucleotide sequence ID" value="NZ_JAOTEM010000001.1"/>
</dbReference>